<gene>
    <name evidence="2" type="ORF">UREG_07921</name>
</gene>
<name>C4K0A7_UNCRE</name>
<dbReference type="VEuPathDB" id="FungiDB:UREG_07921"/>
<reference evidence="3" key="1">
    <citation type="journal article" date="2009" name="Genome Res.">
        <title>Comparative genomic analyses of the human fungal pathogens Coccidioides and their relatives.</title>
        <authorList>
            <person name="Sharpton T.J."/>
            <person name="Stajich J.E."/>
            <person name="Rounsley S.D."/>
            <person name="Gardner M.J."/>
            <person name="Wortman J.R."/>
            <person name="Jordar V.S."/>
            <person name="Maiti R."/>
            <person name="Kodira C.D."/>
            <person name="Neafsey D.E."/>
            <person name="Zeng Q."/>
            <person name="Hung C.-Y."/>
            <person name="McMahan C."/>
            <person name="Muszewska A."/>
            <person name="Grynberg M."/>
            <person name="Mandel M.A."/>
            <person name="Kellner E.M."/>
            <person name="Barker B.M."/>
            <person name="Galgiani J.N."/>
            <person name="Orbach M.J."/>
            <person name="Kirkland T.N."/>
            <person name="Cole G.T."/>
            <person name="Henn M.R."/>
            <person name="Birren B.W."/>
            <person name="Taylor J.W."/>
        </authorList>
    </citation>
    <scope>NUCLEOTIDE SEQUENCE [LARGE SCALE GENOMIC DNA]</scope>
    <source>
        <strain evidence="3">UAMH 1704</strain>
    </source>
</reference>
<protein>
    <submittedName>
        <fullName evidence="2">Uncharacterized protein</fullName>
    </submittedName>
</protein>
<dbReference type="RefSeq" id="XP_002582234.1">
    <property type="nucleotide sequence ID" value="XM_002582188.1"/>
</dbReference>
<dbReference type="InParanoid" id="C4K0A7"/>
<evidence type="ECO:0000313" key="3">
    <source>
        <dbReference type="Proteomes" id="UP000002058"/>
    </source>
</evidence>
<sequence>MKIADCGQRPIGDSQRKPNRRQRGKPTEPTIHAWIQKKLQVTESDMSAAGTAKLVSQREEGATNSGKQ</sequence>
<dbReference type="HOGENOM" id="CLU_2795849_0_0_1"/>
<evidence type="ECO:0000313" key="2">
    <source>
        <dbReference type="EMBL" id="EEP83056.1"/>
    </source>
</evidence>
<dbReference type="GeneID" id="8442274"/>
<evidence type="ECO:0000256" key="1">
    <source>
        <dbReference type="SAM" id="MobiDB-lite"/>
    </source>
</evidence>
<proteinExistence type="predicted"/>
<dbReference type="KEGG" id="ure:UREG_07921"/>
<keyword evidence="3" id="KW-1185">Reference proteome</keyword>
<organism evidence="2 3">
    <name type="scientific">Uncinocarpus reesii (strain UAMH 1704)</name>
    <dbReference type="NCBI Taxonomy" id="336963"/>
    <lineage>
        <taxon>Eukaryota</taxon>
        <taxon>Fungi</taxon>
        <taxon>Dikarya</taxon>
        <taxon>Ascomycota</taxon>
        <taxon>Pezizomycotina</taxon>
        <taxon>Eurotiomycetes</taxon>
        <taxon>Eurotiomycetidae</taxon>
        <taxon>Onygenales</taxon>
        <taxon>Onygenaceae</taxon>
        <taxon>Uncinocarpus</taxon>
    </lineage>
</organism>
<dbReference type="AlphaFoldDB" id="C4K0A7"/>
<dbReference type="Proteomes" id="UP000002058">
    <property type="component" value="Unassembled WGS sequence"/>
</dbReference>
<feature type="region of interest" description="Disordered" evidence="1">
    <location>
        <begin position="1"/>
        <end position="68"/>
    </location>
</feature>
<dbReference type="EMBL" id="CH476620">
    <property type="protein sequence ID" value="EEP83056.1"/>
    <property type="molecule type" value="Genomic_DNA"/>
</dbReference>
<accession>C4K0A7</accession>